<dbReference type="Proteomes" id="UP000037269">
    <property type="component" value="Unassembled WGS sequence"/>
</dbReference>
<dbReference type="InterPro" id="IPR010982">
    <property type="entry name" value="Lambda_DNA-bd_dom_sf"/>
</dbReference>
<reference evidence="2 4" key="1">
    <citation type="submission" date="2015-07" db="EMBL/GenBank/DDBJ databases">
        <title>Fjat-14205 dsm 2895.</title>
        <authorList>
            <person name="Liu B."/>
            <person name="Wang J."/>
            <person name="Zhu Y."/>
            <person name="Liu G."/>
            <person name="Chen Q."/>
            <person name="Chen Z."/>
            <person name="Lan J."/>
            <person name="Che J."/>
            <person name="Ge C."/>
            <person name="Shi H."/>
            <person name="Pan Z."/>
            <person name="Liu X."/>
        </authorList>
    </citation>
    <scope>NUCLEOTIDE SEQUENCE [LARGE SCALE GENOMIC DNA]</scope>
    <source>
        <strain evidence="2 4">DSM 2895</strain>
    </source>
</reference>
<evidence type="ECO:0000313" key="4">
    <source>
        <dbReference type="Proteomes" id="UP000037269"/>
    </source>
</evidence>
<evidence type="ECO:0000313" key="5">
    <source>
        <dbReference type="Proteomes" id="UP000182836"/>
    </source>
</evidence>
<dbReference type="EMBL" id="LGUG01000012">
    <property type="protein sequence ID" value="KON90476.1"/>
    <property type="molecule type" value="Genomic_DNA"/>
</dbReference>
<dbReference type="Pfam" id="PF01381">
    <property type="entry name" value="HTH_3"/>
    <property type="match status" value="1"/>
</dbReference>
<feature type="domain" description="HTH cro/C1-type" evidence="1">
    <location>
        <begin position="10"/>
        <end position="64"/>
    </location>
</feature>
<dbReference type="EMBL" id="FNED01000028">
    <property type="protein sequence ID" value="SDJ78942.1"/>
    <property type="molecule type" value="Genomic_DNA"/>
</dbReference>
<dbReference type="RefSeq" id="WP_043063274.1">
    <property type="nucleotide sequence ID" value="NZ_BJOA01000092.1"/>
</dbReference>
<dbReference type="PROSITE" id="PS50943">
    <property type="entry name" value="HTH_CROC1"/>
    <property type="match status" value="1"/>
</dbReference>
<protein>
    <submittedName>
        <fullName evidence="3">DNA-binding transcriptional regulator, XRE-family HTH domain</fullName>
    </submittedName>
</protein>
<name>A0A0D1VL88_ANEMI</name>
<keyword evidence="3" id="KW-0238">DNA-binding</keyword>
<dbReference type="AlphaFoldDB" id="A0A0D1VL88"/>
<evidence type="ECO:0000259" key="1">
    <source>
        <dbReference type="PROSITE" id="PS50943"/>
    </source>
</evidence>
<evidence type="ECO:0000313" key="2">
    <source>
        <dbReference type="EMBL" id="KON90476.1"/>
    </source>
</evidence>
<accession>A0A0D1VL88</accession>
<dbReference type="SUPFAM" id="SSF47413">
    <property type="entry name" value="lambda repressor-like DNA-binding domains"/>
    <property type="match status" value="1"/>
</dbReference>
<dbReference type="PATRIC" id="fig|47500.8.peg.5238"/>
<dbReference type="GO" id="GO:0003677">
    <property type="term" value="F:DNA binding"/>
    <property type="evidence" value="ECO:0007669"/>
    <property type="project" value="UniProtKB-KW"/>
</dbReference>
<evidence type="ECO:0000313" key="3">
    <source>
        <dbReference type="EMBL" id="SDJ78942.1"/>
    </source>
</evidence>
<keyword evidence="4" id="KW-1185">Reference proteome</keyword>
<organism evidence="2 4">
    <name type="scientific">Aneurinibacillus migulanus</name>
    <name type="common">Bacillus migulanus</name>
    <dbReference type="NCBI Taxonomy" id="47500"/>
    <lineage>
        <taxon>Bacteria</taxon>
        <taxon>Bacillati</taxon>
        <taxon>Bacillota</taxon>
        <taxon>Bacilli</taxon>
        <taxon>Bacillales</taxon>
        <taxon>Paenibacillaceae</taxon>
        <taxon>Aneurinibacillus group</taxon>
        <taxon>Aneurinibacillus</taxon>
    </lineage>
</organism>
<dbReference type="Gene3D" id="1.10.260.40">
    <property type="entry name" value="lambda repressor-like DNA-binding domains"/>
    <property type="match status" value="1"/>
</dbReference>
<sequence length="85" mass="10175">MPVLIQRSRLKSLLRQMGKTQRWLAKKIHFPYQRINDYANDRRTMPIEIAINCARALECSVEELFDLEEVSPAEWRSWVASRRKE</sequence>
<reference evidence="3 5" key="2">
    <citation type="submission" date="2016-10" db="EMBL/GenBank/DDBJ databases">
        <authorList>
            <person name="de Groot N.N."/>
        </authorList>
    </citation>
    <scope>NUCLEOTIDE SEQUENCE [LARGE SCALE GENOMIC DNA]</scope>
    <source>
        <strain evidence="3 5">DSM 2895</strain>
    </source>
</reference>
<dbReference type="CDD" id="cd00093">
    <property type="entry name" value="HTH_XRE"/>
    <property type="match status" value="1"/>
</dbReference>
<dbReference type="OrthoDB" id="2472497at2"/>
<dbReference type="Proteomes" id="UP000182836">
    <property type="component" value="Unassembled WGS sequence"/>
</dbReference>
<dbReference type="SMART" id="SM00530">
    <property type="entry name" value="HTH_XRE"/>
    <property type="match status" value="1"/>
</dbReference>
<proteinExistence type="predicted"/>
<dbReference type="InterPro" id="IPR001387">
    <property type="entry name" value="Cro/C1-type_HTH"/>
</dbReference>
<gene>
    <name evidence="2" type="ORF">AF333_28730</name>
    <name evidence="3" type="ORF">SAMN04487909_12890</name>
</gene>
<dbReference type="GeneID" id="42309119"/>